<comment type="similarity">
    <text evidence="1">Belongs to the mycobacterial PPE family.</text>
</comment>
<dbReference type="Proteomes" id="UP000193907">
    <property type="component" value="Unassembled WGS sequence"/>
</dbReference>
<protein>
    <recommendedName>
        <fullName evidence="7">PPE family protein</fullName>
    </recommendedName>
</protein>
<evidence type="ECO:0008006" key="7">
    <source>
        <dbReference type="Google" id="ProtNLM"/>
    </source>
</evidence>
<feature type="region of interest" description="Disordered" evidence="2">
    <location>
        <begin position="221"/>
        <end position="245"/>
    </location>
</feature>
<evidence type="ECO:0000313" key="6">
    <source>
        <dbReference type="Proteomes" id="UP000193907"/>
    </source>
</evidence>
<dbReference type="PANTHER" id="PTHR46766:SF1">
    <property type="entry name" value="GLUTAMINE-RICH PROTEIN 2"/>
    <property type="match status" value="1"/>
</dbReference>
<evidence type="ECO:0000313" key="5">
    <source>
        <dbReference type="EMBL" id="ORV17904.1"/>
    </source>
</evidence>
<dbReference type="PANTHER" id="PTHR46766">
    <property type="entry name" value="GLUTAMINE-RICH PROTEIN 2"/>
    <property type="match status" value="1"/>
</dbReference>
<dbReference type="Gene3D" id="1.20.1260.20">
    <property type="entry name" value="PPE superfamily"/>
    <property type="match status" value="1"/>
</dbReference>
<dbReference type="RefSeq" id="WP_085167797.1">
    <property type="nucleotide sequence ID" value="NZ_LQOM01000017.1"/>
</dbReference>
<evidence type="ECO:0000256" key="1">
    <source>
        <dbReference type="ARBA" id="ARBA00010652"/>
    </source>
</evidence>
<dbReference type="FunFam" id="1.20.1260.20:FF:000001">
    <property type="entry name" value="PPE family protein PPE41"/>
    <property type="match status" value="1"/>
</dbReference>
<gene>
    <name evidence="5" type="ORF">AWB95_05740</name>
</gene>
<comment type="caution">
    <text evidence="5">The sequence shown here is derived from an EMBL/GenBank/DDBJ whole genome shotgun (WGS) entry which is preliminary data.</text>
</comment>
<feature type="domain" description="PPE" evidence="3">
    <location>
        <begin position="3"/>
        <end position="165"/>
    </location>
</feature>
<proteinExistence type="inferred from homology"/>
<dbReference type="InterPro" id="IPR000030">
    <property type="entry name" value="PPE_dom"/>
</dbReference>
<organism evidence="5 6">
    <name type="scientific">Mycobacterium celatum</name>
    <dbReference type="NCBI Taxonomy" id="28045"/>
    <lineage>
        <taxon>Bacteria</taxon>
        <taxon>Bacillati</taxon>
        <taxon>Actinomycetota</taxon>
        <taxon>Actinomycetes</taxon>
        <taxon>Mycobacteriales</taxon>
        <taxon>Mycobacteriaceae</taxon>
        <taxon>Mycobacterium</taxon>
    </lineage>
</organism>
<dbReference type="AlphaFoldDB" id="A0A1X1RU37"/>
<dbReference type="Pfam" id="PF12484">
    <property type="entry name" value="PPE-SVP"/>
    <property type="match status" value="1"/>
</dbReference>
<dbReference type="GO" id="GO:0052572">
    <property type="term" value="P:response to host immune response"/>
    <property type="evidence" value="ECO:0007669"/>
    <property type="project" value="TreeGrafter"/>
</dbReference>
<dbReference type="STRING" id="28045.AWB95_05740"/>
<feature type="compositionally biased region" description="Low complexity" evidence="2">
    <location>
        <begin position="222"/>
        <end position="241"/>
    </location>
</feature>
<dbReference type="InterPro" id="IPR038332">
    <property type="entry name" value="PPE_sf"/>
</dbReference>
<dbReference type="SUPFAM" id="SSF140459">
    <property type="entry name" value="PE/PPE dimer-like"/>
    <property type="match status" value="1"/>
</dbReference>
<sequence>MLDFGALPPEVNSGRMYSGPGPGPLLAAAGAWDGLAAELSLAATGYDSVISELTGGPWVGPASMSMVAAAAPYVSWLSATAAQAEQTANQARAAVAAYEAAFAMTVPPPVIAANRALLMALIATNFFGQNTPAIMATEAHYMEMWAQDAAAMYGYAGASAAASTVTPFTPPPQTTNPTGVAGQAAAVAKAAATPAGTSAQTTASTAPQLVSSTAVPQALQQLSSTSTATGPSTSGSSLSSFLPPPFGTGPGLTSANLDTILKRTTGIAGYFPLGMSSFFASIGQQLTFGPGGATAGSGGAWYPTPQFAGLGGLGGSGGSPVLANVGQADTIGRLSVPPSWAGGAVQANESAALSSASSLGAAAEKNGPAGLLRGMPLSGAGRRTASGFTHRYGFRYSVMTRPPSAG</sequence>
<dbReference type="InterPro" id="IPR022171">
    <property type="entry name" value="PPE_C"/>
</dbReference>
<dbReference type="EMBL" id="LQOM01000017">
    <property type="protein sequence ID" value="ORV17904.1"/>
    <property type="molecule type" value="Genomic_DNA"/>
</dbReference>
<name>A0A1X1RU37_MYCCE</name>
<evidence type="ECO:0000256" key="2">
    <source>
        <dbReference type="SAM" id="MobiDB-lite"/>
    </source>
</evidence>
<keyword evidence="6" id="KW-1185">Reference proteome</keyword>
<reference evidence="5 6" key="1">
    <citation type="submission" date="2016-01" db="EMBL/GenBank/DDBJ databases">
        <title>The new phylogeny of the genus Mycobacterium.</title>
        <authorList>
            <person name="Tarcisio F."/>
            <person name="Conor M."/>
            <person name="Antonella G."/>
            <person name="Elisabetta G."/>
            <person name="Giulia F.S."/>
            <person name="Sara T."/>
            <person name="Anna F."/>
            <person name="Clotilde B."/>
            <person name="Roberto B."/>
            <person name="Veronica D.S."/>
            <person name="Fabio R."/>
            <person name="Monica P."/>
            <person name="Olivier J."/>
            <person name="Enrico T."/>
            <person name="Nicola S."/>
        </authorList>
    </citation>
    <scope>NUCLEOTIDE SEQUENCE [LARGE SCALE GENOMIC DNA]</scope>
    <source>
        <strain evidence="5 6">DSM 44243</strain>
    </source>
</reference>
<evidence type="ECO:0000259" key="3">
    <source>
        <dbReference type="Pfam" id="PF00823"/>
    </source>
</evidence>
<evidence type="ECO:0000259" key="4">
    <source>
        <dbReference type="Pfam" id="PF12484"/>
    </source>
</evidence>
<feature type="domain" description="PPE family C-terminal" evidence="4">
    <location>
        <begin position="323"/>
        <end position="402"/>
    </location>
</feature>
<accession>A0A1X1RU37</accession>
<dbReference type="Pfam" id="PF00823">
    <property type="entry name" value="PPE"/>
    <property type="match status" value="1"/>
</dbReference>